<dbReference type="CDD" id="cd03794">
    <property type="entry name" value="GT4_WbuB-like"/>
    <property type="match status" value="1"/>
</dbReference>
<dbReference type="Proteomes" id="UP000622317">
    <property type="component" value="Unassembled WGS sequence"/>
</dbReference>
<sequence length="414" mass="45034">MKVLYLAHHFHTQTGNFSSRPYRFAKQLTEDGHKVTVVSGQHDRGAVDIEGSDTGTIRRKQVEGIDVIQVAVPYANNMSVLKRSLIFMRYTLHCLKETIKGDYDLIFATSGPLTVGIAGILSKAIRSNPFVFESRDLLPETPRALGLIKNPVILLGLSTLEWASYQTADVAVGLAPGITKAIKKKTASRIPVALLPNGSELELFKPGSRVDLKVAGIEAGDTVAVFTGAHGLTNGLHAILDAAKELKRRGRDDIKIAFFGDGKIKPELVSRAKAEGLTNCFFNDPIPKTKLAEILGSADIGLMTLKNLPVFHYSTSPNKFFDYLSCGLPIINNYPGWIAGMLSKHRNGCVVEPGDAIAFADALENYADNPELRELHGKRSRELAETSFDMARIAKAFSALMTSTHAPHVAAQTI</sequence>
<evidence type="ECO:0000313" key="3">
    <source>
        <dbReference type="Proteomes" id="UP000622317"/>
    </source>
</evidence>
<organism evidence="2 3">
    <name type="scientific">Pelagicoccus enzymogenes</name>
    <dbReference type="NCBI Taxonomy" id="2773457"/>
    <lineage>
        <taxon>Bacteria</taxon>
        <taxon>Pseudomonadati</taxon>
        <taxon>Verrucomicrobiota</taxon>
        <taxon>Opitutia</taxon>
        <taxon>Puniceicoccales</taxon>
        <taxon>Pelagicoccaceae</taxon>
        <taxon>Pelagicoccus</taxon>
    </lineage>
</organism>
<name>A0A927FBQ8_9BACT</name>
<gene>
    <name evidence="2" type="ORF">IEN85_18260</name>
</gene>
<dbReference type="InterPro" id="IPR001296">
    <property type="entry name" value="Glyco_trans_1"/>
</dbReference>
<proteinExistence type="predicted"/>
<dbReference type="PANTHER" id="PTHR45947">
    <property type="entry name" value="SULFOQUINOVOSYL TRANSFERASE SQD2"/>
    <property type="match status" value="1"/>
</dbReference>
<evidence type="ECO:0000259" key="1">
    <source>
        <dbReference type="Pfam" id="PF00534"/>
    </source>
</evidence>
<dbReference type="PANTHER" id="PTHR45947:SF3">
    <property type="entry name" value="SULFOQUINOVOSYL TRANSFERASE SQD2"/>
    <property type="match status" value="1"/>
</dbReference>
<dbReference type="Gene3D" id="3.40.50.2000">
    <property type="entry name" value="Glycogen Phosphorylase B"/>
    <property type="match status" value="2"/>
</dbReference>
<keyword evidence="3" id="KW-1185">Reference proteome</keyword>
<dbReference type="Pfam" id="PF00534">
    <property type="entry name" value="Glycos_transf_1"/>
    <property type="match status" value="1"/>
</dbReference>
<dbReference type="AlphaFoldDB" id="A0A927FBQ8"/>
<accession>A0A927FBQ8</accession>
<comment type="caution">
    <text evidence="2">The sequence shown here is derived from an EMBL/GenBank/DDBJ whole genome shotgun (WGS) entry which is preliminary data.</text>
</comment>
<protein>
    <submittedName>
        <fullName evidence="2">Glycosyltransferase family 4 protein</fullName>
    </submittedName>
</protein>
<dbReference type="GO" id="GO:0016758">
    <property type="term" value="F:hexosyltransferase activity"/>
    <property type="evidence" value="ECO:0007669"/>
    <property type="project" value="TreeGrafter"/>
</dbReference>
<dbReference type="SUPFAM" id="SSF53756">
    <property type="entry name" value="UDP-Glycosyltransferase/glycogen phosphorylase"/>
    <property type="match status" value="1"/>
</dbReference>
<dbReference type="InterPro" id="IPR050194">
    <property type="entry name" value="Glycosyltransferase_grp1"/>
</dbReference>
<feature type="domain" description="Glycosyl transferase family 1" evidence="1">
    <location>
        <begin position="215"/>
        <end position="381"/>
    </location>
</feature>
<evidence type="ECO:0000313" key="2">
    <source>
        <dbReference type="EMBL" id="MBD5781450.1"/>
    </source>
</evidence>
<dbReference type="RefSeq" id="WP_191618550.1">
    <property type="nucleotide sequence ID" value="NZ_JACYFG010000042.1"/>
</dbReference>
<dbReference type="EMBL" id="JACYFG010000042">
    <property type="protein sequence ID" value="MBD5781450.1"/>
    <property type="molecule type" value="Genomic_DNA"/>
</dbReference>
<reference evidence="2" key="1">
    <citation type="submission" date="2020-09" db="EMBL/GenBank/DDBJ databases">
        <title>Pelagicoccus enzymogenes sp. nov. with an EPS production, isolated from marine sediment.</title>
        <authorList>
            <person name="Feng X."/>
        </authorList>
    </citation>
    <scope>NUCLEOTIDE SEQUENCE</scope>
    <source>
        <strain evidence="2">NFK12</strain>
    </source>
</reference>